<accession>A0AAD9Y382</accession>
<feature type="region of interest" description="Disordered" evidence="1">
    <location>
        <begin position="111"/>
        <end position="140"/>
    </location>
</feature>
<protein>
    <recommendedName>
        <fullName evidence="2">DUF6604 domain-containing protein</fullName>
    </recommendedName>
</protein>
<sequence>MDYSELSSSYKQYKLKTNQALDWLIREAKALRVTTNTPRQFKVWELVDLAKACANAGRVMPKEIRRALEDSLRLRRRCAEWFLEHGSDAANTAHKYFNDSLQQILNTLAPSKAETGDTARPTTSRATSKPSSAISSPQETSHANYFAVLVDDGNMHDSSSDEDVSAGTGNHVAKPARAADRKTRRQRRRAQEDEQSGWAAFDDDHLMELACLLTDCRDIRLYLQRLWEGYASSKVDLITASLVTQAAFQHLVDLETVFTQKHPHLDNLESMTNAIYSYFALGENVFRAENATEDAGLKEEEAARRLNRDEWLFSRNMKEWLLCDVSFVLEYLNSEQARSRYDKDPNACFPGIATFGLSPVEFTAIFLLREEALIAADGVAYLDLLTNRLAEEPAQPPILPLRLSTAAMARVYLDILGVSGVRSRLNTDLRRYLDHRPLKALRKKAEEGMQTGNPVGRHMCLRFSLLNGPSGEPCLQNPMLLGSVLCSLALPAHLGQIYRVNESGVLMAVAHQYNALRVLRPITVPRWQDLEVLIELQKQTIFSPEPPQKFDQCVIRFWRSQGLRLAEIKQKTTTAARLRLAAQRVIPLSRHHREIEKTEISREEVLRTLNFQIKCESQRNTAGFRRELRSAALLEHLFCEQNVKPHWKLSLSDKMVRDAVDADLRSLWGQRPGKRPPSAVGLPAVVWLGQLQKMFQRETVDLWFDYKQLEMDVIDLLGEDRASSRHVAEFFEKPNGGLSQWMNCMSDNSRLTVVSDHGKSWCK</sequence>
<comment type="caution">
    <text evidence="3">The sequence shown here is derived from an EMBL/GenBank/DDBJ whole genome shotgun (WGS) entry which is preliminary data.</text>
</comment>
<keyword evidence="4" id="KW-1185">Reference proteome</keyword>
<dbReference type="AlphaFoldDB" id="A0AAD9Y382"/>
<dbReference type="EMBL" id="VYYT01000555">
    <property type="protein sequence ID" value="KAK2731874.1"/>
    <property type="molecule type" value="Genomic_DNA"/>
</dbReference>
<dbReference type="Proteomes" id="UP001281614">
    <property type="component" value="Unassembled WGS sequence"/>
</dbReference>
<evidence type="ECO:0000313" key="3">
    <source>
        <dbReference type="EMBL" id="KAK2731874.1"/>
    </source>
</evidence>
<name>A0AAD9Y382_COLKA</name>
<dbReference type="InterPro" id="IPR046539">
    <property type="entry name" value="DUF6604"/>
</dbReference>
<organism evidence="3 4">
    <name type="scientific">Colletotrichum kahawae</name>
    <name type="common">Coffee berry disease fungus</name>
    <dbReference type="NCBI Taxonomy" id="34407"/>
    <lineage>
        <taxon>Eukaryota</taxon>
        <taxon>Fungi</taxon>
        <taxon>Dikarya</taxon>
        <taxon>Ascomycota</taxon>
        <taxon>Pezizomycotina</taxon>
        <taxon>Sordariomycetes</taxon>
        <taxon>Hypocreomycetidae</taxon>
        <taxon>Glomerellales</taxon>
        <taxon>Glomerellaceae</taxon>
        <taxon>Colletotrichum</taxon>
        <taxon>Colletotrichum gloeosporioides species complex</taxon>
    </lineage>
</organism>
<feature type="domain" description="DUF6604" evidence="2">
    <location>
        <begin position="11"/>
        <end position="259"/>
    </location>
</feature>
<proteinExistence type="predicted"/>
<feature type="compositionally biased region" description="Polar residues" evidence="1">
    <location>
        <begin position="120"/>
        <end position="140"/>
    </location>
</feature>
<evidence type="ECO:0000256" key="1">
    <source>
        <dbReference type="SAM" id="MobiDB-lite"/>
    </source>
</evidence>
<reference evidence="3" key="1">
    <citation type="submission" date="2023-02" db="EMBL/GenBank/DDBJ databases">
        <title>Colletotrichum kahawae CIFC_Que2 genome sequencing and assembly.</title>
        <authorList>
            <person name="Baroncelli R."/>
        </authorList>
    </citation>
    <scope>NUCLEOTIDE SEQUENCE</scope>
    <source>
        <strain evidence="3">CIFC_Que2</strain>
    </source>
</reference>
<dbReference type="Pfam" id="PF20253">
    <property type="entry name" value="DUF6604"/>
    <property type="match status" value="1"/>
</dbReference>
<evidence type="ECO:0000313" key="4">
    <source>
        <dbReference type="Proteomes" id="UP001281614"/>
    </source>
</evidence>
<gene>
    <name evidence="3" type="ORF">CKAH01_08746</name>
</gene>
<feature type="region of interest" description="Disordered" evidence="1">
    <location>
        <begin position="156"/>
        <end position="196"/>
    </location>
</feature>
<evidence type="ECO:0000259" key="2">
    <source>
        <dbReference type="Pfam" id="PF20253"/>
    </source>
</evidence>
<dbReference type="PANTHER" id="PTHR38795">
    <property type="entry name" value="DUF6604 DOMAIN-CONTAINING PROTEIN"/>
    <property type="match status" value="1"/>
</dbReference>
<dbReference type="PANTHER" id="PTHR38795:SF1">
    <property type="entry name" value="DUF6604 DOMAIN-CONTAINING PROTEIN"/>
    <property type="match status" value="1"/>
</dbReference>